<dbReference type="InterPro" id="IPR051554">
    <property type="entry name" value="Acetyltransferase_Eis"/>
</dbReference>
<keyword evidence="2" id="KW-0808">Transferase</keyword>
<proteinExistence type="predicted"/>
<name>A0A3L7ZQ49_PARDI</name>
<dbReference type="PANTHER" id="PTHR37817">
    <property type="entry name" value="N-ACETYLTRANSFERASE EIS"/>
    <property type="match status" value="1"/>
</dbReference>
<dbReference type="Gene3D" id="3.40.630.30">
    <property type="match status" value="1"/>
</dbReference>
<dbReference type="InterPro" id="IPR000182">
    <property type="entry name" value="GNAT_dom"/>
</dbReference>
<dbReference type="PROSITE" id="PS51186">
    <property type="entry name" value="GNAT"/>
    <property type="match status" value="1"/>
</dbReference>
<evidence type="ECO:0000259" key="1">
    <source>
        <dbReference type="PROSITE" id="PS51186"/>
    </source>
</evidence>
<reference evidence="2 3" key="1">
    <citation type="submission" date="2018-09" db="EMBL/GenBank/DDBJ databases">
        <title>Murine metabolic-syndrome-specific gut microbial biobank.</title>
        <authorList>
            <person name="Liu C."/>
        </authorList>
    </citation>
    <scope>NUCLEOTIDE SEQUENCE [LARGE SCALE GENOMIC DNA]</scope>
    <source>
        <strain evidence="2 3">8-P5</strain>
    </source>
</reference>
<protein>
    <submittedName>
        <fullName evidence="2">GNAT family N-acetyltransferase</fullName>
    </submittedName>
</protein>
<evidence type="ECO:0000313" key="3">
    <source>
        <dbReference type="Proteomes" id="UP000278164"/>
    </source>
</evidence>
<feature type="domain" description="N-acetyltransferase" evidence="1">
    <location>
        <begin position="1"/>
        <end position="142"/>
    </location>
</feature>
<comment type="caution">
    <text evidence="2">The sequence shown here is derived from an EMBL/GenBank/DDBJ whole genome shotgun (WGS) entry which is preliminary data.</text>
</comment>
<dbReference type="EMBL" id="RAYI01000012">
    <property type="protein sequence ID" value="RLT73946.1"/>
    <property type="molecule type" value="Genomic_DNA"/>
</dbReference>
<dbReference type="CDD" id="cd04301">
    <property type="entry name" value="NAT_SF"/>
    <property type="match status" value="1"/>
</dbReference>
<dbReference type="PANTHER" id="PTHR37817:SF1">
    <property type="entry name" value="N-ACETYLTRANSFERASE EIS"/>
    <property type="match status" value="1"/>
</dbReference>
<evidence type="ECO:0000313" key="2">
    <source>
        <dbReference type="EMBL" id="RLT73946.1"/>
    </source>
</evidence>
<dbReference type="GO" id="GO:0030649">
    <property type="term" value="P:aminoglycoside antibiotic catabolic process"/>
    <property type="evidence" value="ECO:0007669"/>
    <property type="project" value="TreeGrafter"/>
</dbReference>
<dbReference type="SUPFAM" id="SSF55729">
    <property type="entry name" value="Acyl-CoA N-acyltransferases (Nat)"/>
    <property type="match status" value="1"/>
</dbReference>
<dbReference type="InterPro" id="IPR016181">
    <property type="entry name" value="Acyl_CoA_acyltransferase"/>
</dbReference>
<dbReference type="GO" id="GO:0034069">
    <property type="term" value="F:aminoglycoside N-acetyltransferase activity"/>
    <property type="evidence" value="ECO:0007669"/>
    <property type="project" value="TreeGrafter"/>
</dbReference>
<dbReference type="OrthoDB" id="9768284at2"/>
<sequence>MDKKQQIVNLWRTCFRDSEAFISLYFDRVYKDENTMTIEKDGKIVSALQIVPYTMTYLGNEISVGYISGACTAPEERGQGLMRELLQKTFEEMERREIAISTLIPADPWLFDYYREQGYTEAFDYSVETYIRPNTPVQLPKITVIQPEVPTTDELFAYFNRKLRERPSCILHSQDDFFTILRDLQLDNGGMYTALDKNEKVVGMAFALTLEADTVPSGKKLLIKELLYDSEEIKELLLQELTQQNNVSQTTVNTPPIPPSTLPMGMARIIDTKRMIHLWLSKQHENPVSKKDLEQMDNQTLTRQLMGYQGRMAYMSLMLD</sequence>
<dbReference type="RefSeq" id="WP_121735746.1">
    <property type="nucleotide sequence ID" value="NZ_QXXG01000003.1"/>
</dbReference>
<dbReference type="AlphaFoldDB" id="A0A3L7ZQ49"/>
<gene>
    <name evidence="2" type="ORF">D7V78_07885</name>
</gene>
<accession>A0A3L7ZQ49</accession>
<dbReference type="Proteomes" id="UP000278164">
    <property type="component" value="Unassembled WGS sequence"/>
</dbReference>
<dbReference type="Pfam" id="PF13527">
    <property type="entry name" value="Acetyltransf_9"/>
    <property type="match status" value="1"/>
</dbReference>
<organism evidence="2 3">
    <name type="scientific">Parabacteroides distasonis</name>
    <dbReference type="NCBI Taxonomy" id="823"/>
    <lineage>
        <taxon>Bacteria</taxon>
        <taxon>Pseudomonadati</taxon>
        <taxon>Bacteroidota</taxon>
        <taxon>Bacteroidia</taxon>
        <taxon>Bacteroidales</taxon>
        <taxon>Tannerellaceae</taxon>
        <taxon>Parabacteroides</taxon>
    </lineage>
</organism>